<keyword evidence="2" id="KW-1185">Reference proteome</keyword>
<dbReference type="AlphaFoldDB" id="A0A9D4BAZ8"/>
<evidence type="ECO:0000313" key="1">
    <source>
        <dbReference type="EMBL" id="KAH3695856.1"/>
    </source>
</evidence>
<name>A0A9D4BAZ8_DREPO</name>
<organism evidence="1 2">
    <name type="scientific">Dreissena polymorpha</name>
    <name type="common">Zebra mussel</name>
    <name type="synonym">Mytilus polymorpha</name>
    <dbReference type="NCBI Taxonomy" id="45954"/>
    <lineage>
        <taxon>Eukaryota</taxon>
        <taxon>Metazoa</taxon>
        <taxon>Spiralia</taxon>
        <taxon>Lophotrochozoa</taxon>
        <taxon>Mollusca</taxon>
        <taxon>Bivalvia</taxon>
        <taxon>Autobranchia</taxon>
        <taxon>Heteroconchia</taxon>
        <taxon>Euheterodonta</taxon>
        <taxon>Imparidentia</taxon>
        <taxon>Neoheterodontei</taxon>
        <taxon>Myida</taxon>
        <taxon>Dreissenoidea</taxon>
        <taxon>Dreissenidae</taxon>
        <taxon>Dreissena</taxon>
    </lineage>
</organism>
<dbReference type="EMBL" id="JAIWYP010000016">
    <property type="protein sequence ID" value="KAH3695856.1"/>
    <property type="molecule type" value="Genomic_DNA"/>
</dbReference>
<dbReference type="Proteomes" id="UP000828390">
    <property type="component" value="Unassembled WGS sequence"/>
</dbReference>
<evidence type="ECO:0000313" key="2">
    <source>
        <dbReference type="Proteomes" id="UP000828390"/>
    </source>
</evidence>
<sequence length="121" mass="13791">MGKFQLPEIGQTYSRVMKTRADRGSPGANNQHINRYTLLSVRNQIDGSCFQVQNPIFLVAESCQLNGLRSISLHFKFTCKRFSDERIMCSFIEKYAGVGVYLTRVERTNGCLQKNALFMSL</sequence>
<proteinExistence type="predicted"/>
<protein>
    <submittedName>
        <fullName evidence="1">Uncharacterized protein</fullName>
    </submittedName>
</protein>
<accession>A0A9D4BAZ8</accession>
<reference evidence="1" key="2">
    <citation type="submission" date="2020-11" db="EMBL/GenBank/DDBJ databases">
        <authorList>
            <person name="McCartney M.A."/>
            <person name="Auch B."/>
            <person name="Kono T."/>
            <person name="Mallez S."/>
            <person name="Becker A."/>
            <person name="Gohl D.M."/>
            <person name="Silverstein K.A.T."/>
            <person name="Koren S."/>
            <person name="Bechman K.B."/>
            <person name="Herman A."/>
            <person name="Abrahante J.E."/>
            <person name="Garbe J."/>
        </authorList>
    </citation>
    <scope>NUCLEOTIDE SEQUENCE</scope>
    <source>
        <strain evidence="1">Duluth1</strain>
        <tissue evidence="1">Whole animal</tissue>
    </source>
</reference>
<gene>
    <name evidence="1" type="ORF">DPMN_083314</name>
</gene>
<reference evidence="1" key="1">
    <citation type="journal article" date="2019" name="bioRxiv">
        <title>The Genome of the Zebra Mussel, Dreissena polymorpha: A Resource for Invasive Species Research.</title>
        <authorList>
            <person name="McCartney M.A."/>
            <person name="Auch B."/>
            <person name="Kono T."/>
            <person name="Mallez S."/>
            <person name="Zhang Y."/>
            <person name="Obille A."/>
            <person name="Becker A."/>
            <person name="Abrahante J.E."/>
            <person name="Garbe J."/>
            <person name="Badalamenti J.P."/>
            <person name="Herman A."/>
            <person name="Mangelson H."/>
            <person name="Liachko I."/>
            <person name="Sullivan S."/>
            <person name="Sone E.D."/>
            <person name="Koren S."/>
            <person name="Silverstein K.A.T."/>
            <person name="Beckman K.B."/>
            <person name="Gohl D.M."/>
        </authorList>
    </citation>
    <scope>NUCLEOTIDE SEQUENCE</scope>
    <source>
        <strain evidence="1">Duluth1</strain>
        <tissue evidence="1">Whole animal</tissue>
    </source>
</reference>
<comment type="caution">
    <text evidence="1">The sequence shown here is derived from an EMBL/GenBank/DDBJ whole genome shotgun (WGS) entry which is preliminary data.</text>
</comment>